<keyword evidence="3" id="KW-0720">Serine protease</keyword>
<comment type="similarity">
    <text evidence="5">Belongs to the peptidase S1 family. CLIP subfamily.</text>
</comment>
<dbReference type="VEuPathDB" id="VectorBase:ADAC000359"/>
<evidence type="ECO:0000256" key="5">
    <source>
        <dbReference type="ARBA" id="ARBA00024195"/>
    </source>
</evidence>
<dbReference type="PANTHER" id="PTHR24276:SF96">
    <property type="entry name" value="PEPTIDASE S1 DOMAIN-CONTAINING PROTEIN"/>
    <property type="match status" value="1"/>
</dbReference>
<dbReference type="InterPro" id="IPR001254">
    <property type="entry name" value="Trypsin_dom"/>
</dbReference>
<dbReference type="VEuPathDB" id="VectorBase:ADAR2_008273"/>
<keyword evidence="6" id="KW-0732">Signal</keyword>
<dbReference type="InterPro" id="IPR050430">
    <property type="entry name" value="Peptidase_S1"/>
</dbReference>
<dbReference type="EMBL" id="GGFL01015688">
    <property type="protein sequence ID" value="MBW79866.1"/>
    <property type="molecule type" value="Transcribed_RNA"/>
</dbReference>
<dbReference type="Pfam" id="PF00089">
    <property type="entry name" value="Trypsin"/>
    <property type="match status" value="1"/>
</dbReference>
<reference evidence="8" key="1">
    <citation type="submission" date="2018-01" db="EMBL/GenBank/DDBJ databases">
        <title>An insight into the sialome of Amazonian anophelines.</title>
        <authorList>
            <person name="Ribeiro J.M."/>
            <person name="Scarpassa V."/>
            <person name="Calvo E."/>
        </authorList>
    </citation>
    <scope>NUCLEOTIDE SEQUENCE</scope>
</reference>
<organism evidence="8">
    <name type="scientific">Anopheles darlingi</name>
    <name type="common">Mosquito</name>
    <dbReference type="NCBI Taxonomy" id="43151"/>
    <lineage>
        <taxon>Eukaryota</taxon>
        <taxon>Metazoa</taxon>
        <taxon>Ecdysozoa</taxon>
        <taxon>Arthropoda</taxon>
        <taxon>Hexapoda</taxon>
        <taxon>Insecta</taxon>
        <taxon>Pterygota</taxon>
        <taxon>Neoptera</taxon>
        <taxon>Endopterygota</taxon>
        <taxon>Diptera</taxon>
        <taxon>Nematocera</taxon>
        <taxon>Culicoidea</taxon>
        <taxon>Culicidae</taxon>
        <taxon>Anophelinae</taxon>
        <taxon>Anopheles</taxon>
    </lineage>
</organism>
<dbReference type="SMART" id="SM00020">
    <property type="entry name" value="Tryp_SPc"/>
    <property type="match status" value="1"/>
</dbReference>
<evidence type="ECO:0000256" key="1">
    <source>
        <dbReference type="ARBA" id="ARBA00022670"/>
    </source>
</evidence>
<keyword evidence="2" id="KW-0378">Hydrolase</keyword>
<keyword evidence="4" id="KW-1015">Disulfide bond</keyword>
<feature type="chain" id="PRO_5014967142" evidence="6">
    <location>
        <begin position="22"/>
        <end position="296"/>
    </location>
</feature>
<evidence type="ECO:0000256" key="4">
    <source>
        <dbReference type="ARBA" id="ARBA00023157"/>
    </source>
</evidence>
<dbReference type="AlphaFoldDB" id="A0A2M4DQP1"/>
<dbReference type="GO" id="GO:0006508">
    <property type="term" value="P:proteolysis"/>
    <property type="evidence" value="ECO:0007669"/>
    <property type="project" value="UniProtKB-KW"/>
</dbReference>
<dbReference type="PANTHER" id="PTHR24276">
    <property type="entry name" value="POLYSERASE-RELATED"/>
    <property type="match status" value="1"/>
</dbReference>
<keyword evidence="1" id="KW-0645">Protease</keyword>
<evidence type="ECO:0000256" key="2">
    <source>
        <dbReference type="ARBA" id="ARBA00022801"/>
    </source>
</evidence>
<sequence>MKQSVKLILLAVLFCAYCTQAQDEEAADPGSDEIFGNVTNPADNHRAGRMVKGSLASIAAYPYVVTVILTDSTGASSYSAGVIISSTRVLACASTFLYIPAGSKITVRAGSIYQTKEGTVFEIQSFVLHSQFGFSSSANDVAVITISGTFDGVPNVQPIAVATTPLDPSSPNLASCFLLGWGMTESSATSVNLKRADYKLITDAACASTYKNLVASTQCAQSVTGFGCSGDGGSPLVCDNRLYGTFIFDSCVLIDDQAVNKFTKLPAASIQSFLSAYLPVVSSPASQPRKNYVSCP</sequence>
<dbReference type="SUPFAM" id="SSF50494">
    <property type="entry name" value="Trypsin-like serine proteases"/>
    <property type="match status" value="1"/>
</dbReference>
<evidence type="ECO:0000256" key="3">
    <source>
        <dbReference type="ARBA" id="ARBA00022825"/>
    </source>
</evidence>
<accession>A0A2M4DQP1</accession>
<evidence type="ECO:0000256" key="6">
    <source>
        <dbReference type="SAM" id="SignalP"/>
    </source>
</evidence>
<protein>
    <submittedName>
        <fullName evidence="8">Putative collagenase-like protein</fullName>
    </submittedName>
</protein>
<dbReference type="InterPro" id="IPR043504">
    <property type="entry name" value="Peptidase_S1_PA_chymotrypsin"/>
</dbReference>
<evidence type="ECO:0000259" key="7">
    <source>
        <dbReference type="PROSITE" id="PS50240"/>
    </source>
</evidence>
<evidence type="ECO:0000313" key="8">
    <source>
        <dbReference type="EMBL" id="MBW79866.1"/>
    </source>
</evidence>
<feature type="domain" description="Peptidase S1" evidence="7">
    <location>
        <begin position="50"/>
        <end position="286"/>
    </location>
</feature>
<name>A0A2M4DQP1_ANODA</name>
<dbReference type="PROSITE" id="PS50240">
    <property type="entry name" value="TRYPSIN_DOM"/>
    <property type="match status" value="1"/>
</dbReference>
<dbReference type="InterPro" id="IPR009003">
    <property type="entry name" value="Peptidase_S1_PA"/>
</dbReference>
<dbReference type="GO" id="GO:0004252">
    <property type="term" value="F:serine-type endopeptidase activity"/>
    <property type="evidence" value="ECO:0007669"/>
    <property type="project" value="InterPro"/>
</dbReference>
<feature type="signal peptide" evidence="6">
    <location>
        <begin position="1"/>
        <end position="21"/>
    </location>
</feature>
<dbReference type="Gene3D" id="2.40.10.10">
    <property type="entry name" value="Trypsin-like serine proteases"/>
    <property type="match status" value="1"/>
</dbReference>
<proteinExistence type="inferred from homology"/>